<dbReference type="Proteomes" id="UP000582659">
    <property type="component" value="Unassembled WGS sequence"/>
</dbReference>
<sequence length="87" mass="10066">MTRSVVLLEGVELDGRALVEFGVPDPSTFPFEEDAMDLEMASKRDQWDWTDSCLLLWTRKSFLRDSRDQRTASMRGRGEERDRPVGD</sequence>
<feature type="region of interest" description="Disordered" evidence="1">
    <location>
        <begin position="67"/>
        <end position="87"/>
    </location>
</feature>
<keyword evidence="3" id="KW-1185">Reference proteome</keyword>
<name>A0A7I8WT35_BURXY</name>
<evidence type="ECO:0000313" key="3">
    <source>
        <dbReference type="Proteomes" id="UP000659654"/>
    </source>
</evidence>
<comment type="caution">
    <text evidence="2">The sequence shown here is derived from an EMBL/GenBank/DDBJ whole genome shotgun (WGS) entry which is preliminary data.</text>
</comment>
<proteinExistence type="predicted"/>
<reference evidence="2" key="1">
    <citation type="submission" date="2020-09" db="EMBL/GenBank/DDBJ databases">
        <authorList>
            <person name="Kikuchi T."/>
        </authorList>
    </citation>
    <scope>NUCLEOTIDE SEQUENCE</scope>
    <source>
        <strain evidence="2">Ka4C1</strain>
    </source>
</reference>
<gene>
    <name evidence="2" type="ORF">BXYJ_LOCUS9092</name>
</gene>
<evidence type="ECO:0000256" key="1">
    <source>
        <dbReference type="SAM" id="MobiDB-lite"/>
    </source>
</evidence>
<organism evidence="2 3">
    <name type="scientific">Bursaphelenchus xylophilus</name>
    <name type="common">Pinewood nematode worm</name>
    <name type="synonym">Aphelenchoides xylophilus</name>
    <dbReference type="NCBI Taxonomy" id="6326"/>
    <lineage>
        <taxon>Eukaryota</taxon>
        <taxon>Metazoa</taxon>
        <taxon>Ecdysozoa</taxon>
        <taxon>Nematoda</taxon>
        <taxon>Chromadorea</taxon>
        <taxon>Rhabditida</taxon>
        <taxon>Tylenchina</taxon>
        <taxon>Tylenchomorpha</taxon>
        <taxon>Aphelenchoidea</taxon>
        <taxon>Aphelenchoididae</taxon>
        <taxon>Bursaphelenchus</taxon>
    </lineage>
</organism>
<dbReference type="EMBL" id="CAJFCV020000004">
    <property type="protein sequence ID" value="CAG9115948.1"/>
    <property type="molecule type" value="Genomic_DNA"/>
</dbReference>
<evidence type="ECO:0000313" key="2">
    <source>
        <dbReference type="EMBL" id="CAD5226522.1"/>
    </source>
</evidence>
<dbReference type="EMBL" id="CAJFDI010000004">
    <property type="protein sequence ID" value="CAD5226522.1"/>
    <property type="molecule type" value="Genomic_DNA"/>
</dbReference>
<accession>A0A7I8WT35</accession>
<protein>
    <submittedName>
        <fullName evidence="2">(pine wood nematode) hypothetical protein</fullName>
    </submittedName>
</protein>
<dbReference type="AlphaFoldDB" id="A0A7I8WT35"/>
<dbReference type="Proteomes" id="UP000659654">
    <property type="component" value="Unassembled WGS sequence"/>
</dbReference>